<reference evidence="2 3" key="2">
    <citation type="submission" date="2018-11" db="EMBL/GenBank/DDBJ databases">
        <authorList>
            <consortium name="Pathogen Informatics"/>
        </authorList>
    </citation>
    <scope>NUCLEOTIDE SEQUENCE [LARGE SCALE GENOMIC DNA]</scope>
</reference>
<organism evidence="4">
    <name type="scientific">Onchocerca flexuosa</name>
    <dbReference type="NCBI Taxonomy" id="387005"/>
    <lineage>
        <taxon>Eukaryota</taxon>
        <taxon>Metazoa</taxon>
        <taxon>Ecdysozoa</taxon>
        <taxon>Nematoda</taxon>
        <taxon>Chromadorea</taxon>
        <taxon>Rhabditida</taxon>
        <taxon>Spirurina</taxon>
        <taxon>Spiruromorpha</taxon>
        <taxon>Filarioidea</taxon>
        <taxon>Onchocercidae</taxon>
        <taxon>Onchocerca</taxon>
    </lineage>
</organism>
<feature type="region of interest" description="Disordered" evidence="1">
    <location>
        <begin position="74"/>
        <end position="96"/>
    </location>
</feature>
<keyword evidence="3" id="KW-1185">Reference proteome</keyword>
<gene>
    <name evidence="2" type="ORF">OFLC_LOCUS6859</name>
</gene>
<dbReference type="EMBL" id="UZAJ01006783">
    <property type="protein sequence ID" value="VDO48144.1"/>
    <property type="molecule type" value="Genomic_DNA"/>
</dbReference>
<reference evidence="4" key="1">
    <citation type="submission" date="2016-06" db="UniProtKB">
        <authorList>
            <consortium name="WormBaseParasite"/>
        </authorList>
    </citation>
    <scope>IDENTIFICATION</scope>
</reference>
<evidence type="ECO:0000313" key="2">
    <source>
        <dbReference type="EMBL" id="VDO48144.1"/>
    </source>
</evidence>
<evidence type="ECO:0000256" key="1">
    <source>
        <dbReference type="SAM" id="MobiDB-lite"/>
    </source>
</evidence>
<protein>
    <submittedName>
        <fullName evidence="2 4">Uncharacterized protein</fullName>
    </submittedName>
</protein>
<dbReference type="AlphaFoldDB" id="A0A183HH99"/>
<dbReference type="Proteomes" id="UP000267606">
    <property type="component" value="Unassembled WGS sequence"/>
</dbReference>
<sequence>MRRSLTHDLEEGEICDDEEIDINQPVVAEYSSTSMNERTKCFQSLYHINSKSLYSNSNSKIPYQSALYSQINGGNLQASNNEKEENETKEDKSECFHDCEVNEENDEEYFLDHKMIDEDESEDELKVTDFQ</sequence>
<proteinExistence type="predicted"/>
<dbReference type="WBParaSite" id="OFLC_0000686001-mRNA-1">
    <property type="protein sequence ID" value="OFLC_0000686001-mRNA-1"/>
    <property type="gene ID" value="OFLC_0000686001"/>
</dbReference>
<name>A0A183HH99_9BILA</name>
<accession>A0A183HH99</accession>
<evidence type="ECO:0000313" key="3">
    <source>
        <dbReference type="Proteomes" id="UP000267606"/>
    </source>
</evidence>
<evidence type="ECO:0000313" key="4">
    <source>
        <dbReference type="WBParaSite" id="OFLC_0000686001-mRNA-1"/>
    </source>
</evidence>